<dbReference type="Pfam" id="PF01547">
    <property type="entry name" value="SBP_bac_1"/>
    <property type="match status" value="1"/>
</dbReference>
<comment type="caution">
    <text evidence="5">The sequence shown here is derived from an EMBL/GenBank/DDBJ whole genome shotgun (WGS) entry which is preliminary data.</text>
</comment>
<dbReference type="Proteomes" id="UP000693672">
    <property type="component" value="Unassembled WGS sequence"/>
</dbReference>
<keyword evidence="4" id="KW-0732">Signal</keyword>
<comment type="subcellular location">
    <subcellularLocation>
        <location evidence="1">Cell envelope</location>
    </subcellularLocation>
</comment>
<name>A0A916NID1_9BACL</name>
<evidence type="ECO:0000256" key="1">
    <source>
        <dbReference type="ARBA" id="ARBA00004196"/>
    </source>
</evidence>
<dbReference type="RefSeq" id="WP_218091643.1">
    <property type="nucleotide sequence ID" value="NZ_CAJVAS010000006.1"/>
</dbReference>
<dbReference type="EMBL" id="CAJVAS010000006">
    <property type="protein sequence ID" value="CAG7615960.1"/>
    <property type="molecule type" value="Genomic_DNA"/>
</dbReference>
<evidence type="ECO:0000256" key="3">
    <source>
        <dbReference type="ARBA" id="ARBA00022448"/>
    </source>
</evidence>
<dbReference type="PROSITE" id="PS51257">
    <property type="entry name" value="PROKAR_LIPOPROTEIN"/>
    <property type="match status" value="1"/>
</dbReference>
<dbReference type="InterPro" id="IPR050490">
    <property type="entry name" value="Bact_solute-bd_prot1"/>
</dbReference>
<comment type="similarity">
    <text evidence="2">Belongs to the bacterial solute-binding protein 1 family.</text>
</comment>
<organism evidence="5 6">
    <name type="scientific">Paenibacillus solanacearum</name>
    <dbReference type="NCBI Taxonomy" id="2048548"/>
    <lineage>
        <taxon>Bacteria</taxon>
        <taxon>Bacillati</taxon>
        <taxon>Bacillota</taxon>
        <taxon>Bacilli</taxon>
        <taxon>Bacillales</taxon>
        <taxon>Paenibacillaceae</taxon>
        <taxon>Paenibacillus</taxon>
    </lineage>
</organism>
<evidence type="ECO:0000313" key="5">
    <source>
        <dbReference type="EMBL" id="CAG7615960.1"/>
    </source>
</evidence>
<protein>
    <recommendedName>
        <fullName evidence="7">Extracellular solute-binding protein</fullName>
    </recommendedName>
</protein>
<sequence length="443" mass="49402">MIHQTRMAKAWCIATAVWLAAGCQSEGSGRTTTELDRVPEISTAPVTLSVLIAVPGLTDTEFEAFIEEPLKKKYPHMTLQPMRPTQGQTLVDLVTAGTIPDLLYGHLGHLSNYTEELKVTADMTPLMKKFNMDASRFDPLIMETIKGLSNPGQINAIPFTQNSFALWYNKGIFDRFGVPYPKDGMTWDDAISIGRRLTQTDGTTPYRGLEVYNNNTIRSFATQLSIDVIDPKTNRAMVSDAWKRVFQLAMSIYDIPGNKPASLGPNNVLNPFFKEQTLAMAPGFTNAMIAQLAEAESSGLDWDVVQTPSFNEAPDTSFELDVHQFFISDSSPHKEQAFQVIQFAVSDEIQLLASKQGKYPAIHNAEIKQQYAADIPYVKGKNIQGIFKSRPAKLPVYSKYNIFVNAAIDQSFRDVFAGKTDVNSALRQAEERANQRIEQELQK</sequence>
<dbReference type="PANTHER" id="PTHR43649">
    <property type="entry name" value="ARABINOSE-BINDING PROTEIN-RELATED"/>
    <property type="match status" value="1"/>
</dbReference>
<accession>A0A916NID1</accession>
<evidence type="ECO:0008006" key="7">
    <source>
        <dbReference type="Google" id="ProtNLM"/>
    </source>
</evidence>
<dbReference type="GO" id="GO:0030313">
    <property type="term" value="C:cell envelope"/>
    <property type="evidence" value="ECO:0007669"/>
    <property type="project" value="UniProtKB-SubCell"/>
</dbReference>
<evidence type="ECO:0000313" key="6">
    <source>
        <dbReference type="Proteomes" id="UP000693672"/>
    </source>
</evidence>
<reference evidence="5" key="1">
    <citation type="submission" date="2021-06" db="EMBL/GenBank/DDBJ databases">
        <authorList>
            <person name="Criscuolo A."/>
        </authorList>
    </citation>
    <scope>NUCLEOTIDE SEQUENCE</scope>
    <source>
        <strain evidence="5">CIP111600</strain>
    </source>
</reference>
<keyword evidence="3" id="KW-0813">Transport</keyword>
<dbReference type="PANTHER" id="PTHR43649:SF31">
    <property type="entry name" value="SN-GLYCEROL-3-PHOSPHATE-BINDING PERIPLASMIC PROTEIN UGPB"/>
    <property type="match status" value="1"/>
</dbReference>
<evidence type="ECO:0000256" key="4">
    <source>
        <dbReference type="ARBA" id="ARBA00022729"/>
    </source>
</evidence>
<dbReference type="AlphaFoldDB" id="A0A916NID1"/>
<evidence type="ECO:0000256" key="2">
    <source>
        <dbReference type="ARBA" id="ARBA00008520"/>
    </source>
</evidence>
<proteinExistence type="inferred from homology"/>
<dbReference type="InterPro" id="IPR006059">
    <property type="entry name" value="SBP"/>
</dbReference>
<keyword evidence="6" id="KW-1185">Reference proteome</keyword>
<gene>
    <name evidence="5" type="ORF">PAESOLCIP111_01847</name>
</gene>